<dbReference type="KEGG" id="prz:GZH47_32735"/>
<accession>A0A6C0PB52</accession>
<name>A0A6C0PB52_9BACL</name>
<evidence type="ECO:0000259" key="2">
    <source>
        <dbReference type="Pfam" id="PF13205"/>
    </source>
</evidence>
<dbReference type="InterPro" id="IPR032812">
    <property type="entry name" value="SbsA_Ig"/>
</dbReference>
<evidence type="ECO:0000256" key="1">
    <source>
        <dbReference type="ARBA" id="ARBA00022729"/>
    </source>
</evidence>
<geneLocation type="plasmid" evidence="3 4">
    <name>unnamed2</name>
</geneLocation>
<feature type="domain" description="SbsA Ig-like" evidence="2">
    <location>
        <begin position="25"/>
        <end position="73"/>
    </location>
</feature>
<sequence length="257" mass="27723">MIPLDEEYIPPKEFGMKTGIGVPTIDPDNPRRVILKITEPLKLNHSYTLVLDKGIKSVSGNLLEETMAIAFTTEYGPLYAGPLEVRSVVKKLYTSFELSEIYVALRNAGQKAHQLQGLIVDVNNSRYKALEERDNAYFPTQKYVAYEAARALLSSLLMRILNSDASTGGPTSTASTSGMVTLGDLTVQESASSGSGTGGGSGNSDPLTMVEDALSDLSGELKFWQDAMLGRNRRGYAAPVSANFRTAAGSPESRAFE</sequence>
<dbReference type="Pfam" id="PF13205">
    <property type="entry name" value="Big_5"/>
    <property type="match status" value="1"/>
</dbReference>
<keyword evidence="4" id="KW-1185">Reference proteome</keyword>
<reference evidence="3 4" key="1">
    <citation type="submission" date="2020-02" db="EMBL/GenBank/DDBJ databases">
        <title>Paenibacillus sp. nov., isolated from rhizosphere soil of tomato.</title>
        <authorList>
            <person name="Weon H.-Y."/>
            <person name="Lee S.A."/>
        </authorList>
    </citation>
    <scope>NUCLEOTIDE SEQUENCE [LARGE SCALE GENOMIC DNA]</scope>
    <source>
        <strain evidence="3 4">14171R-81</strain>
        <plasmid evidence="3 4">unnamed2</plasmid>
    </source>
</reference>
<organism evidence="3 4">
    <name type="scientific">Paenibacillus rhizovicinus</name>
    <dbReference type="NCBI Taxonomy" id="2704463"/>
    <lineage>
        <taxon>Bacteria</taxon>
        <taxon>Bacillati</taxon>
        <taxon>Bacillota</taxon>
        <taxon>Bacilli</taxon>
        <taxon>Bacillales</taxon>
        <taxon>Paenibacillaceae</taxon>
        <taxon>Paenibacillus</taxon>
    </lineage>
</organism>
<dbReference type="Proteomes" id="UP000479114">
    <property type="component" value="Plasmid unnamed2"/>
</dbReference>
<dbReference type="AlphaFoldDB" id="A0A6C0PB52"/>
<evidence type="ECO:0000313" key="3">
    <source>
        <dbReference type="EMBL" id="QHW35666.1"/>
    </source>
</evidence>
<evidence type="ECO:0000313" key="4">
    <source>
        <dbReference type="Proteomes" id="UP000479114"/>
    </source>
</evidence>
<gene>
    <name evidence="3" type="ORF">GZH47_32735</name>
</gene>
<keyword evidence="1" id="KW-0732">Signal</keyword>
<protein>
    <submittedName>
        <fullName evidence="3">Ig-like domain-containing protein</fullName>
    </submittedName>
</protein>
<keyword evidence="3" id="KW-0614">Plasmid</keyword>
<dbReference type="RefSeq" id="WP_162645799.1">
    <property type="nucleotide sequence ID" value="NZ_CP048288.1"/>
</dbReference>
<dbReference type="EMBL" id="CP048288">
    <property type="protein sequence ID" value="QHW35666.1"/>
    <property type="molecule type" value="Genomic_DNA"/>
</dbReference>
<proteinExistence type="predicted"/>